<evidence type="ECO:0000313" key="14">
    <source>
        <dbReference type="EMBL" id="APJ03330.1"/>
    </source>
</evidence>
<dbReference type="Pfam" id="PF02887">
    <property type="entry name" value="PK_C"/>
    <property type="match status" value="1"/>
</dbReference>
<evidence type="ECO:0000256" key="10">
    <source>
        <dbReference type="ARBA" id="ARBA00023152"/>
    </source>
</evidence>
<evidence type="ECO:0000256" key="9">
    <source>
        <dbReference type="ARBA" id="ARBA00022842"/>
    </source>
</evidence>
<sequence>MFKKSKAKLIWTVTNNGCDKIGVENIAATITQNRLDAVRMSYSSNALQNIIKLRLEISKQLASEDVPHSEGYVPFLLSFIGRRCLLSVPKGQLEVADGSEIDVSFLVDFNFCASLRPETPTTKNVEIMVSSEDQLNHLKVGSLISVSYGAVELKIMNLPQTLKSGMVVRCLVENGGLLLSGVDVHSPDMSRDLFPLLPEDEKTLRSGFSSLADYVIVDGIKSEQELLKIKSGILGENAPFSERHPSIPINKKIHEVEAELPPRFLLKVDSKRSLDLLATVIKHVDGVFLSRSELGIDEHPHNLPIIQKELIARCNRLSKTVIVASELMHSMNMNANPTRAEVSDMANAAADGADALLLSHEVTEGPNAPLVAQVTLETLLSSEAWFDKKWHPFEMDQIPSDDDAVTYGAIRIAQQANVRAIVCFTEGGYTAMKLSSMRTPTEIIAITCNKKIMRQMNLLRSVNAVVLESRSQVERILTETKEILVKNFNFKKGEKFVFVSLTASSVSERNSNLFTIQEID</sequence>
<dbReference type="GO" id="GO:0000287">
    <property type="term" value="F:magnesium ion binding"/>
    <property type="evidence" value="ECO:0007669"/>
    <property type="project" value="InterPro"/>
</dbReference>
<evidence type="ECO:0000259" key="13">
    <source>
        <dbReference type="Pfam" id="PF02887"/>
    </source>
</evidence>
<dbReference type="Pfam" id="PF00224">
    <property type="entry name" value="PK"/>
    <property type="match status" value="1"/>
</dbReference>
<dbReference type="GO" id="GO:0004743">
    <property type="term" value="F:pyruvate kinase activity"/>
    <property type="evidence" value="ECO:0007669"/>
    <property type="project" value="UniProtKB-EC"/>
</dbReference>
<dbReference type="InterPro" id="IPR040442">
    <property type="entry name" value="Pyrv_kinase-like_dom_sf"/>
</dbReference>
<dbReference type="Gene3D" id="3.40.1380.20">
    <property type="entry name" value="Pyruvate kinase, C-terminal domain"/>
    <property type="match status" value="1"/>
</dbReference>
<dbReference type="Gene3D" id="3.20.20.60">
    <property type="entry name" value="Phosphoenolpyruvate-binding domains"/>
    <property type="match status" value="1"/>
</dbReference>
<evidence type="ECO:0000256" key="1">
    <source>
        <dbReference type="ARBA" id="ARBA00004997"/>
    </source>
</evidence>
<dbReference type="EMBL" id="CP017834">
    <property type="protein sequence ID" value="APJ03330.1"/>
    <property type="molecule type" value="Genomic_DNA"/>
</dbReference>
<evidence type="ECO:0000256" key="6">
    <source>
        <dbReference type="ARBA" id="ARBA00022741"/>
    </source>
</evidence>
<keyword evidence="9" id="KW-0460">Magnesium</keyword>
<feature type="domain" description="Pyruvate kinase C-terminal" evidence="13">
    <location>
        <begin position="403"/>
        <end position="505"/>
    </location>
</feature>
<gene>
    <name evidence="14" type="ORF">AXG55_05190</name>
</gene>
<evidence type="ECO:0000256" key="7">
    <source>
        <dbReference type="ARBA" id="ARBA00022777"/>
    </source>
</evidence>
<keyword evidence="11" id="KW-0670">Pyruvate</keyword>
<evidence type="ECO:0000256" key="4">
    <source>
        <dbReference type="ARBA" id="ARBA00022679"/>
    </source>
</evidence>
<dbReference type="GO" id="GO:0005524">
    <property type="term" value="F:ATP binding"/>
    <property type="evidence" value="ECO:0007669"/>
    <property type="project" value="UniProtKB-KW"/>
</dbReference>
<dbReference type="OrthoDB" id="5288017at2"/>
<dbReference type="InterPro" id="IPR015813">
    <property type="entry name" value="Pyrv/PenolPyrv_kinase-like_dom"/>
</dbReference>
<evidence type="ECO:0000256" key="3">
    <source>
        <dbReference type="ARBA" id="ARBA00012142"/>
    </source>
</evidence>
<dbReference type="STRING" id="1915309.AXG55_05190"/>
<dbReference type="SUPFAM" id="SSF52935">
    <property type="entry name" value="PK C-terminal domain-like"/>
    <property type="match status" value="1"/>
</dbReference>
<reference evidence="14 15" key="1">
    <citation type="submission" date="2016-10" db="EMBL/GenBank/DDBJ databases">
        <title>Silvanigrella aquatica sp. nov., isolated from a freshwater lake located in the Black Forest, Germany, description of Silvanigrellaceae fam. nov., Silvanigrellales ord. nov., reclassification of the order Bdellovibrionales in the class Oligoflexia, reclassification of the families Bacteriovoracaceae and Halobacteriovoraceae in the new order Bacteriovoracales ord. nov., and reclassification of the family Pseudobacteriovoracaceae in the order Oligoflexiales.</title>
        <authorList>
            <person name="Hahn M.W."/>
            <person name="Schmidt J."/>
            <person name="Koll U."/>
            <person name="Rohde M."/>
            <person name="Verbag S."/>
            <person name="Pitt A."/>
            <person name="Nakai R."/>
            <person name="Naganuma T."/>
            <person name="Lang E."/>
        </authorList>
    </citation>
    <scope>NUCLEOTIDE SEQUENCE [LARGE SCALE GENOMIC DNA]</scope>
    <source>
        <strain evidence="14 15">MWH-Nonnen-W8red</strain>
    </source>
</reference>
<evidence type="ECO:0000256" key="8">
    <source>
        <dbReference type="ARBA" id="ARBA00022840"/>
    </source>
</evidence>
<protein>
    <recommendedName>
        <fullName evidence="3">pyruvate kinase</fullName>
        <ecNumber evidence="3">2.7.1.40</ecNumber>
    </recommendedName>
</protein>
<evidence type="ECO:0000313" key="15">
    <source>
        <dbReference type="Proteomes" id="UP000184731"/>
    </source>
</evidence>
<dbReference type="InterPro" id="IPR011037">
    <property type="entry name" value="Pyrv_Knase-like_insert_dom_sf"/>
</dbReference>
<dbReference type="SUPFAM" id="SSF51621">
    <property type="entry name" value="Phosphoenolpyruvate/pyruvate domain"/>
    <property type="match status" value="1"/>
</dbReference>
<keyword evidence="5" id="KW-0479">Metal-binding</keyword>
<evidence type="ECO:0000256" key="2">
    <source>
        <dbReference type="ARBA" id="ARBA00008663"/>
    </source>
</evidence>
<dbReference type="InterPro" id="IPR015793">
    <property type="entry name" value="Pyrv_Knase_brl"/>
</dbReference>
<evidence type="ECO:0000259" key="12">
    <source>
        <dbReference type="Pfam" id="PF00224"/>
    </source>
</evidence>
<dbReference type="InterPro" id="IPR001697">
    <property type="entry name" value="Pyr_Knase"/>
</dbReference>
<dbReference type="Proteomes" id="UP000184731">
    <property type="component" value="Chromosome"/>
</dbReference>
<dbReference type="InterPro" id="IPR015795">
    <property type="entry name" value="Pyrv_Knase_C"/>
</dbReference>
<dbReference type="UniPathway" id="UPA00109">
    <property type="reaction ID" value="UER00188"/>
</dbReference>
<accession>A0A1L4CZG3</accession>
<dbReference type="SUPFAM" id="SSF50800">
    <property type="entry name" value="PK beta-barrel domain-like"/>
    <property type="match status" value="1"/>
</dbReference>
<dbReference type="PANTHER" id="PTHR11817">
    <property type="entry name" value="PYRUVATE KINASE"/>
    <property type="match status" value="1"/>
</dbReference>
<evidence type="ECO:0000256" key="11">
    <source>
        <dbReference type="ARBA" id="ARBA00023317"/>
    </source>
</evidence>
<dbReference type="GO" id="GO:0016301">
    <property type="term" value="F:kinase activity"/>
    <property type="evidence" value="ECO:0007669"/>
    <property type="project" value="UniProtKB-KW"/>
</dbReference>
<comment type="similarity">
    <text evidence="2">Belongs to the pyruvate kinase family.</text>
</comment>
<comment type="pathway">
    <text evidence="1">Carbohydrate degradation; glycolysis; pyruvate from D-glyceraldehyde 3-phosphate: step 5/5.</text>
</comment>
<dbReference type="InterPro" id="IPR036918">
    <property type="entry name" value="Pyrv_Knase_C_sf"/>
</dbReference>
<dbReference type="AlphaFoldDB" id="A0A1L4CZG3"/>
<dbReference type="RefSeq" id="WP_148697062.1">
    <property type="nucleotide sequence ID" value="NZ_CP017834.1"/>
</dbReference>
<keyword evidence="15" id="KW-1185">Reference proteome</keyword>
<keyword evidence="8" id="KW-0067">ATP-binding</keyword>
<keyword evidence="4" id="KW-0808">Transferase</keyword>
<dbReference type="KEGG" id="saqi:AXG55_05190"/>
<keyword evidence="6" id="KW-0547">Nucleotide-binding</keyword>
<name>A0A1L4CZG3_9BACT</name>
<dbReference type="Gene3D" id="2.40.33.10">
    <property type="entry name" value="PK beta-barrel domain-like"/>
    <property type="match status" value="1"/>
</dbReference>
<dbReference type="EC" id="2.7.1.40" evidence="3"/>
<feature type="domain" description="Pyruvate kinase barrel" evidence="12">
    <location>
        <begin position="108"/>
        <end position="365"/>
    </location>
</feature>
<organism evidence="14 15">
    <name type="scientific">Silvanigrella aquatica</name>
    <dbReference type="NCBI Taxonomy" id="1915309"/>
    <lineage>
        <taxon>Bacteria</taxon>
        <taxon>Pseudomonadati</taxon>
        <taxon>Bdellovibrionota</taxon>
        <taxon>Oligoflexia</taxon>
        <taxon>Silvanigrellales</taxon>
        <taxon>Silvanigrellaceae</taxon>
        <taxon>Silvanigrella</taxon>
    </lineage>
</organism>
<evidence type="ECO:0000256" key="5">
    <source>
        <dbReference type="ARBA" id="ARBA00022723"/>
    </source>
</evidence>
<keyword evidence="7" id="KW-0418">Kinase</keyword>
<keyword evidence="10" id="KW-0324">Glycolysis</keyword>
<proteinExistence type="inferred from homology"/>
<dbReference type="InterPro" id="IPR015806">
    <property type="entry name" value="Pyrv_Knase_insert_dom_sf"/>
</dbReference>
<dbReference type="GO" id="GO:0030955">
    <property type="term" value="F:potassium ion binding"/>
    <property type="evidence" value="ECO:0007669"/>
    <property type="project" value="InterPro"/>
</dbReference>